<dbReference type="EMBL" id="KV449070">
    <property type="protein sequence ID" value="OAX32239.1"/>
    <property type="molecule type" value="Genomic_DNA"/>
</dbReference>
<feature type="signal peptide" evidence="2">
    <location>
        <begin position="1"/>
        <end position="24"/>
    </location>
</feature>
<dbReference type="Proteomes" id="UP000092154">
    <property type="component" value="Unassembled WGS sequence"/>
</dbReference>
<name>A0A1B7MI18_9AGAM</name>
<sequence>MPLLIFQLFFQLFLLFLLISGGQLINAHCSKFKSEISRTAEKSRGTKKSCKSRHGNNGSLEWGGQI</sequence>
<keyword evidence="2" id="KW-0732">Signal</keyword>
<evidence type="ECO:0000313" key="4">
    <source>
        <dbReference type="Proteomes" id="UP000092154"/>
    </source>
</evidence>
<protein>
    <recommendedName>
        <fullName evidence="5">Secreted protein</fullName>
    </recommendedName>
</protein>
<dbReference type="InParanoid" id="A0A1B7MI18"/>
<feature type="compositionally biased region" description="Basic residues" evidence="1">
    <location>
        <begin position="45"/>
        <end position="54"/>
    </location>
</feature>
<reference evidence="3 4" key="1">
    <citation type="submission" date="2016-06" db="EMBL/GenBank/DDBJ databases">
        <title>Comparative genomics of the ectomycorrhizal sister species Rhizopogon vinicolor and Rhizopogon vesiculosus (Basidiomycota: Boletales) reveals a divergence of the mating type B locus.</title>
        <authorList>
            <consortium name="DOE Joint Genome Institute"/>
            <person name="Mujic A.B."/>
            <person name="Kuo A."/>
            <person name="Tritt A."/>
            <person name="Lipzen A."/>
            <person name="Chen C."/>
            <person name="Johnson J."/>
            <person name="Sharma A."/>
            <person name="Barry K."/>
            <person name="Grigoriev I.V."/>
            <person name="Spatafora J.W."/>
        </authorList>
    </citation>
    <scope>NUCLEOTIDE SEQUENCE [LARGE SCALE GENOMIC DNA]</scope>
    <source>
        <strain evidence="3 4">AM-OR11-026</strain>
    </source>
</reference>
<feature type="chain" id="PRO_5008597325" description="Secreted protein" evidence="2">
    <location>
        <begin position="25"/>
        <end position="66"/>
    </location>
</feature>
<feature type="region of interest" description="Disordered" evidence="1">
    <location>
        <begin position="40"/>
        <end position="66"/>
    </location>
</feature>
<evidence type="ECO:0000313" key="3">
    <source>
        <dbReference type="EMBL" id="OAX32239.1"/>
    </source>
</evidence>
<dbReference type="AlphaFoldDB" id="A0A1B7MI18"/>
<evidence type="ECO:0000256" key="2">
    <source>
        <dbReference type="SAM" id="SignalP"/>
    </source>
</evidence>
<proteinExistence type="predicted"/>
<evidence type="ECO:0000256" key="1">
    <source>
        <dbReference type="SAM" id="MobiDB-lite"/>
    </source>
</evidence>
<keyword evidence="4" id="KW-1185">Reference proteome</keyword>
<organism evidence="3 4">
    <name type="scientific">Rhizopogon vinicolor AM-OR11-026</name>
    <dbReference type="NCBI Taxonomy" id="1314800"/>
    <lineage>
        <taxon>Eukaryota</taxon>
        <taxon>Fungi</taxon>
        <taxon>Dikarya</taxon>
        <taxon>Basidiomycota</taxon>
        <taxon>Agaricomycotina</taxon>
        <taxon>Agaricomycetes</taxon>
        <taxon>Agaricomycetidae</taxon>
        <taxon>Boletales</taxon>
        <taxon>Suillineae</taxon>
        <taxon>Rhizopogonaceae</taxon>
        <taxon>Rhizopogon</taxon>
    </lineage>
</organism>
<gene>
    <name evidence="3" type="ORF">K503DRAFT_626287</name>
</gene>
<evidence type="ECO:0008006" key="5">
    <source>
        <dbReference type="Google" id="ProtNLM"/>
    </source>
</evidence>
<accession>A0A1B7MI18</accession>